<organism evidence="2 3">
    <name type="scientific">Caenorhabditis tropicalis</name>
    <dbReference type="NCBI Taxonomy" id="1561998"/>
    <lineage>
        <taxon>Eukaryota</taxon>
        <taxon>Metazoa</taxon>
        <taxon>Ecdysozoa</taxon>
        <taxon>Nematoda</taxon>
        <taxon>Chromadorea</taxon>
        <taxon>Rhabditida</taxon>
        <taxon>Rhabditina</taxon>
        <taxon>Rhabditomorpha</taxon>
        <taxon>Rhabditoidea</taxon>
        <taxon>Rhabditidae</taxon>
        <taxon>Peloderinae</taxon>
        <taxon>Caenorhabditis</taxon>
    </lineage>
</organism>
<evidence type="ECO:0000313" key="3">
    <source>
        <dbReference type="WBParaSite" id="Csp11.Scaffold450.g1296.t1"/>
    </source>
</evidence>
<dbReference type="WBParaSite" id="Csp11.Scaffold450.g1296.t1">
    <property type="protein sequence ID" value="Csp11.Scaffold450.g1296.t1"/>
    <property type="gene ID" value="Csp11.Scaffold450.g1296"/>
</dbReference>
<dbReference type="Proteomes" id="UP000095282">
    <property type="component" value="Unplaced"/>
</dbReference>
<proteinExistence type="predicted"/>
<protein>
    <submittedName>
        <fullName evidence="3">BTB domain-containing protein</fullName>
    </submittedName>
</protein>
<feature type="compositionally biased region" description="Polar residues" evidence="1">
    <location>
        <begin position="294"/>
        <end position="315"/>
    </location>
</feature>
<evidence type="ECO:0000313" key="2">
    <source>
        <dbReference type="Proteomes" id="UP000095282"/>
    </source>
</evidence>
<evidence type="ECO:0000256" key="1">
    <source>
        <dbReference type="SAM" id="MobiDB-lite"/>
    </source>
</evidence>
<name>A0A1I7T0R9_9PELO</name>
<feature type="region of interest" description="Disordered" evidence="1">
    <location>
        <begin position="294"/>
        <end position="338"/>
    </location>
</feature>
<keyword evidence="2" id="KW-1185">Reference proteome</keyword>
<dbReference type="AlphaFoldDB" id="A0A1I7T0R9"/>
<sequence>MTEGIASMEGIEALLYSDLALQVQGNISMIHVGNLYETRSNDINFDQMMKTDGLLQFIEQMELIPSQPVRLQNAFRVIQKTYQFSCIRRLCDAYAKNEIPQENVPLTTELLHDVIDNSESIRREEFLDHVLRNLTRITETYTHDFARFAKIVGLSLVEQVIGEEGLTGLQDLICYYMLSQHEEFSSYHIHLIVNDVRMANPNAKANFFHNIVQWILSKRPITLSQLFENTIGDQGFKSSCFPRVGVPPLLPAPFSTVFITPIQSPMPGINVRQKAPPVNSCAPIEQAECSENGRSNGVLASSMQPDLPSTSQQDLPSTSQQDMPSTSQPMMPSTSQPIVPSLLSTNPMLALAEYYQQALHTNAIPLNLQPKPIRVVNKAYTPRKKKQIQPPNYMNLTYPTEIVVNNVRGTHHDDYVLARLVSSFKDHHGLRHSYVNQTSGIPNKILTLVFHASQKSFEELTEDEMQNISENIEPFLIWVYRVCRNSIEVAGVSGLNEGNLKFDREHVKLGKLTKKQEDRAKRDVGELPTILSRMEVANRWPLMPLFPNQCLDTNLLAFQLTQFRF</sequence>
<accession>A0A1I7T0R9</accession>
<reference evidence="3" key="1">
    <citation type="submission" date="2016-11" db="UniProtKB">
        <authorList>
            <consortium name="WormBaseParasite"/>
        </authorList>
    </citation>
    <scope>IDENTIFICATION</scope>
</reference>
<feature type="compositionally biased region" description="Low complexity" evidence="1">
    <location>
        <begin position="316"/>
        <end position="337"/>
    </location>
</feature>